<feature type="domain" description="TNase-like" evidence="1">
    <location>
        <begin position="1"/>
        <end position="116"/>
    </location>
</feature>
<dbReference type="InterPro" id="IPR035437">
    <property type="entry name" value="SNase_OB-fold_sf"/>
</dbReference>
<evidence type="ECO:0000313" key="3">
    <source>
        <dbReference type="Proteomes" id="UP000325797"/>
    </source>
</evidence>
<name>A0A5J6N031_9PROT</name>
<dbReference type="Proteomes" id="UP000325797">
    <property type="component" value="Chromosome"/>
</dbReference>
<dbReference type="InterPro" id="IPR016071">
    <property type="entry name" value="Staphylococal_nuclease_OB-fold"/>
</dbReference>
<dbReference type="Pfam" id="PF00565">
    <property type="entry name" value="SNase"/>
    <property type="match status" value="1"/>
</dbReference>
<proteinExistence type="predicted"/>
<sequence>MIDGDTIEIHGTRIRLFGIDAPEGRQLCKDASGKDYRCGQKAAFALADHIGAGTVSCDARDIDRYGRTVAVCHLGAEDLNAWMVAQGWAVAYRHYSKDYVQQEDTAKSAKLGVWAGSFEWPWDWRHNN</sequence>
<organism evidence="2 3">
    <name type="scientific">Hypericibacter adhaerens</name>
    <dbReference type="NCBI Taxonomy" id="2602016"/>
    <lineage>
        <taxon>Bacteria</taxon>
        <taxon>Pseudomonadati</taxon>
        <taxon>Pseudomonadota</taxon>
        <taxon>Alphaproteobacteria</taxon>
        <taxon>Rhodospirillales</taxon>
        <taxon>Dongiaceae</taxon>
        <taxon>Hypericibacter</taxon>
    </lineage>
</organism>
<gene>
    <name evidence="2" type="ORF">FRZ61_33060</name>
</gene>
<reference evidence="2 3" key="1">
    <citation type="submission" date="2019-08" db="EMBL/GenBank/DDBJ databases">
        <title>Hyperibacter terrae gen. nov., sp. nov. and Hyperibacter viscosus sp. nov., two new members in the family Rhodospirillaceae isolated from the rhizosphere of Hypericum perforatum.</title>
        <authorList>
            <person name="Noviana Z."/>
        </authorList>
    </citation>
    <scope>NUCLEOTIDE SEQUENCE [LARGE SCALE GENOMIC DNA]</scope>
    <source>
        <strain evidence="2 3">R5959</strain>
    </source>
</reference>
<dbReference type="SMART" id="SM00318">
    <property type="entry name" value="SNc"/>
    <property type="match status" value="1"/>
</dbReference>
<dbReference type="Gene3D" id="2.40.50.90">
    <property type="match status" value="1"/>
</dbReference>
<dbReference type="SUPFAM" id="SSF50199">
    <property type="entry name" value="Staphylococcal nuclease"/>
    <property type="match status" value="1"/>
</dbReference>
<keyword evidence="3" id="KW-1185">Reference proteome</keyword>
<dbReference type="AlphaFoldDB" id="A0A5J6N031"/>
<dbReference type="PROSITE" id="PS50830">
    <property type="entry name" value="TNASE_3"/>
    <property type="match status" value="1"/>
</dbReference>
<dbReference type="KEGG" id="hadh:FRZ61_33060"/>
<protein>
    <recommendedName>
        <fullName evidence="1">TNase-like domain-containing protein</fullName>
    </recommendedName>
</protein>
<dbReference type="PANTHER" id="PTHR12302">
    <property type="entry name" value="EBNA2 BINDING PROTEIN P100"/>
    <property type="match status" value="1"/>
</dbReference>
<accession>A0A5J6N031</accession>
<dbReference type="EMBL" id="CP042582">
    <property type="protein sequence ID" value="QEX23368.1"/>
    <property type="molecule type" value="Genomic_DNA"/>
</dbReference>
<dbReference type="PANTHER" id="PTHR12302:SF26">
    <property type="entry name" value="BLR1266 PROTEIN"/>
    <property type="match status" value="1"/>
</dbReference>
<evidence type="ECO:0000259" key="1">
    <source>
        <dbReference type="PROSITE" id="PS50830"/>
    </source>
</evidence>
<evidence type="ECO:0000313" key="2">
    <source>
        <dbReference type="EMBL" id="QEX23368.1"/>
    </source>
</evidence>